<evidence type="ECO:0000313" key="5">
    <source>
        <dbReference type="Proteomes" id="UP000245992"/>
    </source>
</evidence>
<dbReference type="PANTHER" id="PTHR30055:SF226">
    <property type="entry name" value="HTH-TYPE TRANSCRIPTIONAL REGULATOR PKSA"/>
    <property type="match status" value="1"/>
</dbReference>
<evidence type="ECO:0000256" key="1">
    <source>
        <dbReference type="ARBA" id="ARBA00023125"/>
    </source>
</evidence>
<dbReference type="RefSeq" id="WP_030351358.1">
    <property type="nucleotide sequence ID" value="NZ_AZSP01000263.1"/>
</dbReference>
<name>A0A2T7SZ46_9ACTN</name>
<comment type="caution">
    <text evidence="4">The sequence shown here is derived from an EMBL/GenBank/DDBJ whole genome shotgun (WGS) entry which is preliminary data.</text>
</comment>
<protein>
    <submittedName>
        <fullName evidence="4">TetR family transcriptional regulator</fullName>
    </submittedName>
</protein>
<keyword evidence="1 2" id="KW-0238">DNA-binding</keyword>
<dbReference type="InterPro" id="IPR009057">
    <property type="entry name" value="Homeodomain-like_sf"/>
</dbReference>
<gene>
    <name evidence="4" type="ORF">Y717_19380</name>
</gene>
<evidence type="ECO:0000259" key="3">
    <source>
        <dbReference type="PROSITE" id="PS50977"/>
    </source>
</evidence>
<dbReference type="Pfam" id="PF00440">
    <property type="entry name" value="TetR_N"/>
    <property type="match status" value="1"/>
</dbReference>
<dbReference type="PROSITE" id="PS50977">
    <property type="entry name" value="HTH_TETR_2"/>
    <property type="match status" value="1"/>
</dbReference>
<organism evidence="4 5">
    <name type="scientific">Streptomyces scopuliridis RB72</name>
    <dbReference type="NCBI Taxonomy" id="1440053"/>
    <lineage>
        <taxon>Bacteria</taxon>
        <taxon>Bacillati</taxon>
        <taxon>Actinomycetota</taxon>
        <taxon>Actinomycetes</taxon>
        <taxon>Kitasatosporales</taxon>
        <taxon>Streptomycetaceae</taxon>
        <taxon>Streptomyces</taxon>
    </lineage>
</organism>
<dbReference type="GO" id="GO:0000976">
    <property type="term" value="F:transcription cis-regulatory region binding"/>
    <property type="evidence" value="ECO:0007669"/>
    <property type="project" value="TreeGrafter"/>
</dbReference>
<proteinExistence type="predicted"/>
<dbReference type="InterPro" id="IPR050109">
    <property type="entry name" value="HTH-type_TetR-like_transc_reg"/>
</dbReference>
<dbReference type="InterPro" id="IPR001647">
    <property type="entry name" value="HTH_TetR"/>
</dbReference>
<feature type="DNA-binding region" description="H-T-H motif" evidence="2">
    <location>
        <begin position="38"/>
        <end position="57"/>
    </location>
</feature>
<dbReference type="STRING" id="1440053.GCA_000718095_02223"/>
<evidence type="ECO:0000313" key="4">
    <source>
        <dbReference type="EMBL" id="PVE08180.1"/>
    </source>
</evidence>
<dbReference type="GO" id="GO:0003700">
    <property type="term" value="F:DNA-binding transcription factor activity"/>
    <property type="evidence" value="ECO:0007669"/>
    <property type="project" value="TreeGrafter"/>
</dbReference>
<keyword evidence="5" id="KW-1185">Reference proteome</keyword>
<dbReference type="Pfam" id="PF17929">
    <property type="entry name" value="TetR_C_34"/>
    <property type="match status" value="1"/>
</dbReference>
<dbReference type="OrthoDB" id="6637160at2"/>
<dbReference type="AlphaFoldDB" id="A0A2T7SZ46"/>
<dbReference type="EMBL" id="AZSP01000263">
    <property type="protein sequence ID" value="PVE08180.1"/>
    <property type="molecule type" value="Genomic_DNA"/>
</dbReference>
<accession>A0A2T7SZ46</accession>
<reference evidence="4 5" key="1">
    <citation type="submission" date="2013-12" db="EMBL/GenBank/DDBJ databases">
        <title>Annotated genome of Streptomyces scopuliridis.</title>
        <authorList>
            <person name="Olson J.B."/>
        </authorList>
    </citation>
    <scope>NUCLEOTIDE SEQUENCE [LARGE SCALE GENOMIC DNA]</scope>
    <source>
        <strain evidence="4 5">RB72</strain>
    </source>
</reference>
<evidence type="ECO:0000256" key="2">
    <source>
        <dbReference type="PROSITE-ProRule" id="PRU00335"/>
    </source>
</evidence>
<feature type="domain" description="HTH tetR-type" evidence="3">
    <location>
        <begin position="15"/>
        <end position="75"/>
    </location>
</feature>
<dbReference type="Proteomes" id="UP000245992">
    <property type="component" value="Unassembled WGS sequence"/>
</dbReference>
<sequence>MTTPFQRARSEEQRAVRRQAILDTAAAMLTEMPVAQVSLNELSRRVGLAKSNVLRYFESREAVLLELLDTALREWLDLLDGTLATAVDTAGGPYERGDQLAGAIADTLSARPVLCDLISAQAAVLERNISPQIAAECKHATMANVTVMIRLIRAHVPELDEHDAMGCAAAALMSAGAVWTHARPSAAMLAAYEADPALAAMRLDFTTTLRELLEVLITGLLTRALRC</sequence>
<dbReference type="InterPro" id="IPR041483">
    <property type="entry name" value="TetR_C_34"/>
</dbReference>
<dbReference type="Gene3D" id="1.10.357.10">
    <property type="entry name" value="Tetracycline Repressor, domain 2"/>
    <property type="match status" value="1"/>
</dbReference>
<dbReference type="PANTHER" id="PTHR30055">
    <property type="entry name" value="HTH-TYPE TRANSCRIPTIONAL REGULATOR RUTR"/>
    <property type="match status" value="1"/>
</dbReference>
<dbReference type="SUPFAM" id="SSF46689">
    <property type="entry name" value="Homeodomain-like"/>
    <property type="match status" value="1"/>
</dbReference>